<dbReference type="InterPro" id="IPR017896">
    <property type="entry name" value="4Fe4S_Fe-S-bd"/>
</dbReference>
<accession>A0ABN3I8K1</accession>
<dbReference type="PIRSF" id="PIRSF000139">
    <property type="entry name" value="Glc_ox_4Fe-4S"/>
    <property type="match status" value="1"/>
</dbReference>
<dbReference type="Proteomes" id="UP001501444">
    <property type="component" value="Unassembled WGS sequence"/>
</dbReference>
<dbReference type="InterPro" id="IPR012257">
    <property type="entry name" value="Glc_ox_4Fe-4S"/>
</dbReference>
<dbReference type="Pfam" id="PF13183">
    <property type="entry name" value="Fer4_8"/>
    <property type="match status" value="1"/>
</dbReference>
<evidence type="ECO:0000256" key="1">
    <source>
        <dbReference type="ARBA" id="ARBA00022485"/>
    </source>
</evidence>
<organism evidence="8 9">
    <name type="scientific">Dactylosporangium salmoneum</name>
    <dbReference type="NCBI Taxonomy" id="53361"/>
    <lineage>
        <taxon>Bacteria</taxon>
        <taxon>Bacillati</taxon>
        <taxon>Actinomycetota</taxon>
        <taxon>Actinomycetes</taxon>
        <taxon>Micromonosporales</taxon>
        <taxon>Micromonosporaceae</taxon>
        <taxon>Dactylosporangium</taxon>
    </lineage>
</organism>
<evidence type="ECO:0000259" key="7">
    <source>
        <dbReference type="PROSITE" id="PS51379"/>
    </source>
</evidence>
<feature type="domain" description="4Fe-4S ferredoxin-type" evidence="7">
    <location>
        <begin position="4"/>
        <end position="32"/>
    </location>
</feature>
<keyword evidence="5 6" id="KW-0411">Iron-sulfur</keyword>
<evidence type="ECO:0000256" key="6">
    <source>
        <dbReference type="PIRNR" id="PIRNR000139"/>
    </source>
</evidence>
<dbReference type="EMBL" id="BAAARV010000145">
    <property type="protein sequence ID" value="GAA2396644.1"/>
    <property type="molecule type" value="Genomic_DNA"/>
</dbReference>
<keyword evidence="6" id="KW-0249">Electron transport</keyword>
<reference evidence="8 9" key="1">
    <citation type="journal article" date="2019" name="Int. J. Syst. Evol. Microbiol.">
        <title>The Global Catalogue of Microorganisms (GCM) 10K type strain sequencing project: providing services to taxonomists for standard genome sequencing and annotation.</title>
        <authorList>
            <consortium name="The Broad Institute Genomics Platform"/>
            <consortium name="The Broad Institute Genome Sequencing Center for Infectious Disease"/>
            <person name="Wu L."/>
            <person name="Ma J."/>
        </authorList>
    </citation>
    <scope>NUCLEOTIDE SEQUENCE [LARGE SCALE GENOMIC DNA]</scope>
    <source>
        <strain evidence="8 9">JCM 3272</strain>
    </source>
</reference>
<feature type="domain" description="4Fe-4S ferredoxin-type" evidence="7">
    <location>
        <begin position="53"/>
        <end position="76"/>
    </location>
</feature>
<evidence type="ECO:0000256" key="3">
    <source>
        <dbReference type="ARBA" id="ARBA00022737"/>
    </source>
</evidence>
<comment type="catalytic activity">
    <reaction evidence="6">
        <text>glycolate + A = glyoxylate + AH2</text>
        <dbReference type="Rhea" id="RHEA:21264"/>
        <dbReference type="ChEBI" id="CHEBI:13193"/>
        <dbReference type="ChEBI" id="CHEBI:17499"/>
        <dbReference type="ChEBI" id="CHEBI:29805"/>
        <dbReference type="ChEBI" id="CHEBI:36655"/>
        <dbReference type="EC" id="1.1.99.14"/>
    </reaction>
</comment>
<keyword evidence="3" id="KW-0677">Repeat</keyword>
<evidence type="ECO:0000313" key="9">
    <source>
        <dbReference type="Proteomes" id="UP001501444"/>
    </source>
</evidence>
<dbReference type="PROSITE" id="PS00198">
    <property type="entry name" value="4FE4S_FER_1"/>
    <property type="match status" value="1"/>
</dbReference>
<evidence type="ECO:0000256" key="4">
    <source>
        <dbReference type="ARBA" id="ARBA00023004"/>
    </source>
</evidence>
<evidence type="ECO:0000256" key="2">
    <source>
        <dbReference type="ARBA" id="ARBA00022723"/>
    </source>
</evidence>
<keyword evidence="4 6" id="KW-0408">Iron</keyword>
<comment type="cofactor">
    <cofactor evidence="6">
        <name>[4Fe-4S] cluster</name>
        <dbReference type="ChEBI" id="CHEBI:49883"/>
    </cofactor>
    <text evidence="6">Binds 2 [4Fe-4S] clusters.</text>
</comment>
<dbReference type="Gene3D" id="1.10.1060.10">
    <property type="entry name" value="Alpha-helical ferredoxin"/>
    <property type="match status" value="1"/>
</dbReference>
<dbReference type="InterPro" id="IPR017900">
    <property type="entry name" value="4Fe4S_Fe_S_CS"/>
</dbReference>
<dbReference type="PANTHER" id="PTHR32479">
    <property type="entry name" value="GLYCOLATE OXIDASE IRON-SULFUR SUBUNIT"/>
    <property type="match status" value="1"/>
</dbReference>
<protein>
    <recommendedName>
        <fullName evidence="6">Glycolate oxidase iron-sulfur subunit</fullName>
        <ecNumber evidence="6">1.1.99.14</ecNumber>
    </recommendedName>
</protein>
<keyword evidence="6" id="KW-0813">Transport</keyword>
<dbReference type="PROSITE" id="PS51379">
    <property type="entry name" value="4FE4S_FER_2"/>
    <property type="match status" value="2"/>
</dbReference>
<comment type="function">
    <text evidence="6">Component of a complex that catalyzes the oxidation of glycolate to glyoxylate.</text>
</comment>
<dbReference type="EC" id="1.1.99.14" evidence="6"/>
<proteinExistence type="predicted"/>
<dbReference type="Pfam" id="PF02754">
    <property type="entry name" value="CCG"/>
    <property type="match status" value="2"/>
</dbReference>
<keyword evidence="2 6" id="KW-0479">Metal-binding</keyword>
<dbReference type="SUPFAM" id="SSF54862">
    <property type="entry name" value="4Fe-4S ferredoxins"/>
    <property type="match status" value="1"/>
</dbReference>
<name>A0ABN3I8K1_9ACTN</name>
<dbReference type="PANTHER" id="PTHR32479:SF17">
    <property type="entry name" value="GLYCOLATE OXIDASE IRON-SULFUR SUBUNIT"/>
    <property type="match status" value="1"/>
</dbReference>
<gene>
    <name evidence="8" type="ORF">GCM10010170_112710</name>
</gene>
<sequence length="405" mass="42532">MTESRAELIGDCVHCGFCLPTCPTYVLWGEEMDSPRGRIQLMLQQTQGEPIGPAMAGHFDACLGCMACVTACPSGVQYDKLITETRGMVEEVRPPAGRALRAAVFALFPYRRRLALAKAPLVTYRWLGLPFKGRLPAALRTLVDLAPPPRRAAPLPSLVSAVGPRRARVGMLTGCVQHAFFPSVNAATARVLAAEGCDVVIPPDQGCCGALSLHSGRRAEAARFAGALLDAFAGVDALVVNAAGCGSALKEIASLLPDDPRAAALQAKVRDLSEFLAALGTVAPRHPVPVTAAYHDACHLAHAQGVRAQPRALLRAIPGLQLREIPDGEICCGSAGIWNVLNPAPAAQLGERKARDVLSTGASLLVTANPGCLMQISAAVRRLGGSIRLAHTAEVLDASIRGVRP</sequence>
<keyword evidence="9" id="KW-1185">Reference proteome</keyword>
<comment type="caution">
    <text evidence="8">The sequence shown here is derived from an EMBL/GenBank/DDBJ whole genome shotgun (WGS) entry which is preliminary data.</text>
</comment>
<evidence type="ECO:0000256" key="5">
    <source>
        <dbReference type="ARBA" id="ARBA00023014"/>
    </source>
</evidence>
<evidence type="ECO:0000313" key="8">
    <source>
        <dbReference type="EMBL" id="GAA2396644.1"/>
    </source>
</evidence>
<dbReference type="InterPro" id="IPR004017">
    <property type="entry name" value="Cys_rich_dom"/>
</dbReference>
<dbReference type="RefSeq" id="WP_344621057.1">
    <property type="nucleotide sequence ID" value="NZ_BAAARV010000145.1"/>
</dbReference>
<dbReference type="InterPro" id="IPR009051">
    <property type="entry name" value="Helical_ferredxn"/>
</dbReference>
<keyword evidence="1 6" id="KW-0004">4Fe-4S</keyword>
<comment type="catalytic activity">
    <reaction evidence="6">
        <text>(R)-lactate + A = pyruvate + AH2</text>
        <dbReference type="Rhea" id="RHEA:15089"/>
        <dbReference type="ChEBI" id="CHEBI:13193"/>
        <dbReference type="ChEBI" id="CHEBI:15361"/>
        <dbReference type="ChEBI" id="CHEBI:16004"/>
        <dbReference type="ChEBI" id="CHEBI:17499"/>
    </reaction>
</comment>